<feature type="transmembrane region" description="Helical" evidence="12">
    <location>
        <begin position="381"/>
        <end position="400"/>
    </location>
</feature>
<comment type="subcellular location">
    <subcellularLocation>
        <location evidence="1">Cell membrane</location>
        <topology evidence="1">Single-pass type I membrane protein</topology>
    </subcellularLocation>
</comment>
<dbReference type="FunFam" id="2.60.40.10:FF:000142">
    <property type="entry name" value="V-set domain-containing T-cell activation inhibitor 1"/>
    <property type="match status" value="2"/>
</dbReference>
<feature type="transmembrane region" description="Helical" evidence="12">
    <location>
        <begin position="421"/>
        <end position="442"/>
    </location>
</feature>
<evidence type="ECO:0000259" key="13">
    <source>
        <dbReference type="PROSITE" id="PS50835"/>
    </source>
</evidence>
<dbReference type="PANTHER" id="PTHR25466">
    <property type="entry name" value="T-LYMPHOCYTE ACTIVATION ANTIGEN"/>
    <property type="match status" value="1"/>
</dbReference>
<sequence>MVIPYFLGFTLHGPSSPPTAQLGGSVLLPCAAETPLPLEELEVEWRRTDSGALVHLFQDGDVRPESQDFAYRGRAHFFPEKIVEGDYSLLLENITASDRGLYSCVVYTELDFGEITCEIEHVEFLVVHGSAHAVFAHVGEEIVLNCFVESHIPPERLEEVKWKRTEHDILVLLYQDGAILSDSSHERYRGRTEFFTTEISKGNFSLRLKNLRTEDKGEYVCEAHHGLRSGNTTVELPSLGLSAVQHLIWVLCIMAFGLSIASLINFIQSKTGADLKTILVHVSLVIGPNILLCVAFILWGLTEGFLDETALCATISLTRIVCCFWISPYQDKFPKCLQGTIKVLGIPVQYSAITIVFYSVAFSNRKNISFLGQTIMSKREFNVYFGLIPTLCVCGIIAVSTRAICPSLCCIEDLGKRPNGIFAFIFMELSNLSQTLFISIKTRSLNPAARIGLFILLICQPSSLIITHKLRKRLRHRNVCWIAIMAVVVPAYIASSLWYLYQIQDFVEKIFPYERDGVMVVTALLKVLSAMSLLEHPSDCQGSVNKSMPHLIVYGFGTAVLCVVNAIALTGELILKARNGQRWMSDLRLVALPFECLFVYSCFFLLVYNYWKCSRGRAYSQPKTGSSGEPHEEHEMNPGLWPDLSTR</sequence>
<dbReference type="SMART" id="SM00406">
    <property type="entry name" value="IGv"/>
    <property type="match status" value="2"/>
</dbReference>
<keyword evidence="15" id="KW-1185">Reference proteome</keyword>
<dbReference type="PROSITE" id="PS50835">
    <property type="entry name" value="IG_LIKE"/>
    <property type="match status" value="2"/>
</dbReference>
<keyword evidence="9" id="KW-0325">Glycoprotein</keyword>
<dbReference type="AlphaFoldDB" id="A0ABD1JMG8"/>
<feature type="domain" description="Ig-like" evidence="13">
    <location>
        <begin position="4"/>
        <end position="106"/>
    </location>
</feature>
<dbReference type="InterPro" id="IPR003598">
    <property type="entry name" value="Ig_sub2"/>
</dbReference>
<evidence type="ECO:0000256" key="8">
    <source>
        <dbReference type="ARBA" id="ARBA00023170"/>
    </source>
</evidence>
<dbReference type="PANTHER" id="PTHR25466:SF14">
    <property type="entry name" value="BUTYROPHILIN SUBFAMILY 2 MEMBER A2-LIKE-RELATED"/>
    <property type="match status" value="1"/>
</dbReference>
<evidence type="ECO:0000256" key="12">
    <source>
        <dbReference type="SAM" id="Phobius"/>
    </source>
</evidence>
<feature type="transmembrane region" description="Helical" evidence="12">
    <location>
        <begin position="247"/>
        <end position="266"/>
    </location>
</feature>
<dbReference type="Pfam" id="PF07686">
    <property type="entry name" value="V-set"/>
    <property type="match status" value="2"/>
</dbReference>
<gene>
    <name evidence="14" type="ORF">ACEWY4_015242</name>
</gene>
<dbReference type="GO" id="GO:0050863">
    <property type="term" value="P:regulation of T cell activation"/>
    <property type="evidence" value="ECO:0007669"/>
    <property type="project" value="UniProtKB-ARBA"/>
</dbReference>
<dbReference type="GO" id="GO:1903037">
    <property type="term" value="P:regulation of leukocyte cell-cell adhesion"/>
    <property type="evidence" value="ECO:0007669"/>
    <property type="project" value="UniProtKB-ARBA"/>
</dbReference>
<dbReference type="SMART" id="SM00409">
    <property type="entry name" value="IG"/>
    <property type="match status" value="2"/>
</dbReference>
<evidence type="ECO:0000313" key="15">
    <source>
        <dbReference type="Proteomes" id="UP001591681"/>
    </source>
</evidence>
<dbReference type="InterPro" id="IPR013106">
    <property type="entry name" value="Ig_V-set"/>
</dbReference>
<keyword evidence="7" id="KW-1015">Disulfide bond</keyword>
<keyword evidence="5 12" id="KW-1133">Transmembrane helix</keyword>
<feature type="transmembrane region" description="Helical" evidence="12">
    <location>
        <begin position="587"/>
        <end position="611"/>
    </location>
</feature>
<feature type="transmembrane region" description="Helical" evidence="12">
    <location>
        <begin position="479"/>
        <end position="501"/>
    </location>
</feature>
<keyword evidence="4" id="KW-0732">Signal</keyword>
<evidence type="ECO:0000256" key="10">
    <source>
        <dbReference type="ARBA" id="ARBA00023319"/>
    </source>
</evidence>
<feature type="transmembrane region" description="Helical" evidence="12">
    <location>
        <begin position="551"/>
        <end position="575"/>
    </location>
</feature>
<feature type="domain" description="Ig-like" evidence="13">
    <location>
        <begin position="139"/>
        <end position="237"/>
    </location>
</feature>
<evidence type="ECO:0000256" key="1">
    <source>
        <dbReference type="ARBA" id="ARBA00004251"/>
    </source>
</evidence>
<evidence type="ECO:0000256" key="5">
    <source>
        <dbReference type="ARBA" id="ARBA00022989"/>
    </source>
</evidence>
<keyword evidence="3 12" id="KW-0812">Transmembrane</keyword>
<evidence type="ECO:0000256" key="11">
    <source>
        <dbReference type="SAM" id="MobiDB-lite"/>
    </source>
</evidence>
<evidence type="ECO:0000256" key="9">
    <source>
        <dbReference type="ARBA" id="ARBA00023180"/>
    </source>
</evidence>
<dbReference type="InterPro" id="IPR051713">
    <property type="entry name" value="T-cell_Activation_Regulation"/>
</dbReference>
<evidence type="ECO:0000256" key="2">
    <source>
        <dbReference type="ARBA" id="ARBA00022475"/>
    </source>
</evidence>
<keyword evidence="10" id="KW-0393">Immunoglobulin domain</keyword>
<feature type="transmembrane region" description="Helical" evidence="12">
    <location>
        <begin position="339"/>
        <end position="361"/>
    </location>
</feature>
<dbReference type="InterPro" id="IPR003599">
    <property type="entry name" value="Ig_sub"/>
</dbReference>
<proteinExistence type="predicted"/>
<accession>A0ABD1JMG8</accession>
<evidence type="ECO:0000256" key="3">
    <source>
        <dbReference type="ARBA" id="ARBA00022692"/>
    </source>
</evidence>
<protein>
    <recommendedName>
        <fullName evidence="13">Ig-like domain-containing protein</fullName>
    </recommendedName>
</protein>
<dbReference type="InterPro" id="IPR036179">
    <property type="entry name" value="Ig-like_dom_sf"/>
</dbReference>
<name>A0ABD1JMG8_9TELE</name>
<dbReference type="SUPFAM" id="SSF48726">
    <property type="entry name" value="Immunoglobulin"/>
    <property type="match status" value="2"/>
</dbReference>
<keyword evidence="8" id="KW-0675">Receptor</keyword>
<dbReference type="InterPro" id="IPR013783">
    <property type="entry name" value="Ig-like_fold"/>
</dbReference>
<keyword evidence="2" id="KW-1003">Cell membrane</keyword>
<dbReference type="SMART" id="SM00408">
    <property type="entry name" value="IGc2"/>
    <property type="match status" value="2"/>
</dbReference>
<dbReference type="Gene3D" id="2.60.40.10">
    <property type="entry name" value="Immunoglobulins"/>
    <property type="match status" value="2"/>
</dbReference>
<evidence type="ECO:0000313" key="14">
    <source>
        <dbReference type="EMBL" id="KAL2088343.1"/>
    </source>
</evidence>
<comment type="caution">
    <text evidence="14">The sequence shown here is derived from an EMBL/GenBank/DDBJ whole genome shotgun (WGS) entry which is preliminary data.</text>
</comment>
<dbReference type="GO" id="GO:0005886">
    <property type="term" value="C:plasma membrane"/>
    <property type="evidence" value="ECO:0007669"/>
    <property type="project" value="UniProtKB-SubCell"/>
</dbReference>
<reference evidence="14 15" key="1">
    <citation type="submission" date="2024-09" db="EMBL/GenBank/DDBJ databases">
        <title>A chromosome-level genome assembly of Gray's grenadier anchovy, Coilia grayii.</title>
        <authorList>
            <person name="Fu Z."/>
        </authorList>
    </citation>
    <scope>NUCLEOTIDE SEQUENCE [LARGE SCALE GENOMIC DNA]</scope>
    <source>
        <strain evidence="14">G4</strain>
        <tissue evidence="14">Muscle</tissue>
    </source>
</reference>
<feature type="region of interest" description="Disordered" evidence="11">
    <location>
        <begin position="622"/>
        <end position="647"/>
    </location>
</feature>
<evidence type="ECO:0000256" key="6">
    <source>
        <dbReference type="ARBA" id="ARBA00023136"/>
    </source>
</evidence>
<dbReference type="Proteomes" id="UP001591681">
    <property type="component" value="Unassembled WGS sequence"/>
</dbReference>
<evidence type="ECO:0000256" key="4">
    <source>
        <dbReference type="ARBA" id="ARBA00022729"/>
    </source>
</evidence>
<keyword evidence="6 12" id="KW-0472">Membrane</keyword>
<dbReference type="InterPro" id="IPR007110">
    <property type="entry name" value="Ig-like_dom"/>
</dbReference>
<organism evidence="14 15">
    <name type="scientific">Coilia grayii</name>
    <name type="common">Gray's grenadier anchovy</name>
    <dbReference type="NCBI Taxonomy" id="363190"/>
    <lineage>
        <taxon>Eukaryota</taxon>
        <taxon>Metazoa</taxon>
        <taxon>Chordata</taxon>
        <taxon>Craniata</taxon>
        <taxon>Vertebrata</taxon>
        <taxon>Euteleostomi</taxon>
        <taxon>Actinopterygii</taxon>
        <taxon>Neopterygii</taxon>
        <taxon>Teleostei</taxon>
        <taxon>Clupei</taxon>
        <taxon>Clupeiformes</taxon>
        <taxon>Clupeoidei</taxon>
        <taxon>Engraulidae</taxon>
        <taxon>Coilinae</taxon>
        <taxon>Coilia</taxon>
    </lineage>
</organism>
<dbReference type="EMBL" id="JBHFQA010000013">
    <property type="protein sequence ID" value="KAL2088343.1"/>
    <property type="molecule type" value="Genomic_DNA"/>
</dbReference>
<evidence type="ECO:0000256" key="7">
    <source>
        <dbReference type="ARBA" id="ARBA00023157"/>
    </source>
</evidence>
<feature type="transmembrane region" description="Helical" evidence="12">
    <location>
        <begin position="278"/>
        <end position="302"/>
    </location>
</feature>